<proteinExistence type="predicted"/>
<reference evidence="2" key="1">
    <citation type="submission" date="2021-06" db="EMBL/GenBank/DDBJ databases">
        <authorList>
            <person name="Hodson N. C."/>
            <person name="Mongue J. A."/>
            <person name="Jaron S. K."/>
        </authorList>
    </citation>
    <scope>NUCLEOTIDE SEQUENCE</scope>
</reference>
<evidence type="ECO:0000259" key="1">
    <source>
        <dbReference type="Pfam" id="PF23753"/>
    </source>
</evidence>
<dbReference type="Pfam" id="PF23753">
    <property type="entry name" value="TPR_WDR11"/>
    <property type="match status" value="1"/>
</dbReference>
<name>A0A8J2K0K4_9HEXA</name>
<feature type="domain" description="WDR11 TPR" evidence="1">
    <location>
        <begin position="885"/>
        <end position="1051"/>
    </location>
</feature>
<comment type="caution">
    <text evidence="2">The sequence shown here is derived from an EMBL/GenBank/DDBJ whole genome shotgun (WGS) entry which is preliminary data.</text>
</comment>
<dbReference type="EMBL" id="CAJVCH010157575">
    <property type="protein sequence ID" value="CAG7728047.1"/>
    <property type="molecule type" value="Genomic_DNA"/>
</dbReference>
<keyword evidence="3" id="KW-1185">Reference proteome</keyword>
<sequence>MDREIPLSLPSLPTVRNRGAISWSSNGLVAVGSGTDILIIDENRLVPVQVIHSEHKSSINRVIWNYFSRQLLDSKSSKYQADLLSTDTLNNICVWDVEKAQVLSTFTHPESKQLLDVKFCWGPDNWKHGKIYLLYSSNLLVVYDIFGHQVFQNFQIMEPQGGDLTCFDINPFSTSGSAMCAFVGDGSISLGVVDCAKASEKVVVTAQILLQKGGSNIASGSPLGHPNPPYQDSGQASQPLLASLGKKQSSSSSIRKLVSDIIVGPENPLNPVVARFGTLEYLHSLKDHLIVWSNRFVGVFPAKTRPCLYTLHENGTIFLRKYSISNGHHSHNVTVLLDTICASENPRFSSKKSEVLGGALIPSTLEHKITIYLSDGRLSQATLNSSKTEASLNISQKKLLLPTPVSPHVHDISTNMNTLTVQSAPSFNSSLSQHVKGVLDSESTADFKMKTKRTTPAIGQICCLKTLQNGIFAVGTASGHLLVIACPSVTGRETRPVSVVPEILKKILVQSSSAVSGMEVTSESELLVWTNLSFSANPKCELSMVEINLGAIKVLKQDEPSHIGAVRVSPSKLYFVVVYKNGSSPSELWDLPRRQLIKTLPSKLPPITCVQWKTPSDECKDDTFFMTDLGTFLFTFKVDGNRFANATCVKLEAGNVGGIPVALFTRKNLVFRGDSSGSLVIYNTDKKTASPGINLGRGPLFKILDFDDFFVAQFSDQLELWDLNTVQRLRVINSAKLKTTEMALAMSDVLAVIVKNSGSLKFLRLHTARSSSGDWYPTVRNDSTLLSEYPQFWSHREKCLRVLKFIYSDSDSCSSFLELTKQLNFEPDEVKFWAVFCHSVAGNETEPLSDPDLFSSEKTYKDTLVKLAQAAWQLDPKKRDVAARTLIFAGETEKSAEILLDTDPADSKSYIANGLKASVCVGSSMIPESTKAVLKIVATNLIASGKVDEGLELFCMLHKHSEACNYIESTNDWDKALLLCKTSLNNIPGSVHAKETLSRYAQYLNTSRFVLKAASLFVYIGKYDRAVEVLFSARRKLTAFIALHILEVRGVAVPISQHVRVAIKLDFARFIFDVGLQSEAIQFCEKLAPIGNLYCYSLTD</sequence>
<dbReference type="Proteomes" id="UP000708208">
    <property type="component" value="Unassembled WGS sequence"/>
</dbReference>
<protein>
    <recommendedName>
        <fullName evidence="1">WDR11 TPR domain-containing protein</fullName>
    </recommendedName>
</protein>
<accession>A0A8J2K0K4</accession>
<dbReference type="GO" id="GO:0005737">
    <property type="term" value="C:cytoplasm"/>
    <property type="evidence" value="ECO:0007669"/>
    <property type="project" value="TreeGrafter"/>
</dbReference>
<gene>
    <name evidence="2" type="ORF">AFUS01_LOCUS16857</name>
</gene>
<dbReference type="PANTHER" id="PTHR14593:SF5">
    <property type="entry name" value="WD REPEAT-CONTAINING PROTEIN 11"/>
    <property type="match status" value="1"/>
</dbReference>
<organism evidence="2 3">
    <name type="scientific">Allacma fusca</name>
    <dbReference type="NCBI Taxonomy" id="39272"/>
    <lineage>
        <taxon>Eukaryota</taxon>
        <taxon>Metazoa</taxon>
        <taxon>Ecdysozoa</taxon>
        <taxon>Arthropoda</taxon>
        <taxon>Hexapoda</taxon>
        <taxon>Collembola</taxon>
        <taxon>Symphypleona</taxon>
        <taxon>Sminthuridae</taxon>
        <taxon>Allacma</taxon>
    </lineage>
</organism>
<dbReference type="PANTHER" id="PTHR14593">
    <property type="entry name" value="WD REPEAT-CONTAINING PROTEIN 11"/>
    <property type="match status" value="1"/>
</dbReference>
<evidence type="ECO:0000313" key="3">
    <source>
        <dbReference type="Proteomes" id="UP000708208"/>
    </source>
</evidence>
<dbReference type="OrthoDB" id="1291858at2759"/>
<dbReference type="AlphaFoldDB" id="A0A8J2K0K4"/>
<evidence type="ECO:0000313" key="2">
    <source>
        <dbReference type="EMBL" id="CAG7728047.1"/>
    </source>
</evidence>
<dbReference type="InterPro" id="IPR039694">
    <property type="entry name" value="WDR11"/>
</dbReference>
<dbReference type="InterPro" id="IPR057854">
    <property type="entry name" value="TPR_WDR11"/>
</dbReference>